<evidence type="ECO:0000256" key="1">
    <source>
        <dbReference type="SAM" id="Phobius"/>
    </source>
</evidence>
<reference evidence="2" key="1">
    <citation type="journal article" date="2020" name="mSystems">
        <title>Genome- and Community-Level Interaction Insights into Carbon Utilization and Element Cycling Functions of Hydrothermarchaeota in Hydrothermal Sediment.</title>
        <authorList>
            <person name="Zhou Z."/>
            <person name="Liu Y."/>
            <person name="Xu W."/>
            <person name="Pan J."/>
            <person name="Luo Z.H."/>
            <person name="Li M."/>
        </authorList>
    </citation>
    <scope>NUCLEOTIDE SEQUENCE [LARGE SCALE GENOMIC DNA]</scope>
    <source>
        <strain evidence="2">SpSt-757</strain>
    </source>
</reference>
<accession>A0A7V3N605</accession>
<keyword evidence="1" id="KW-0812">Transmembrane</keyword>
<proteinExistence type="predicted"/>
<dbReference type="EMBL" id="DTGG01000142">
    <property type="protein sequence ID" value="HFZ09402.1"/>
    <property type="molecule type" value="Genomic_DNA"/>
</dbReference>
<sequence>MSENTKTIQSLTSWSLPVVGYGKMITEPIFKNGWYIVPLEQYTNIIPKLAIESVEQIKQSGVEIEGFVIATRMNEPPTRPPQDASNTDNLEELITKVEKEASRISEIVLVKAVEVGKAILPVAKTVGKVILTVAGAIGVLLGIVLIIGLAGACLSNDPVLIVVLKDGTWVEVMRW</sequence>
<name>A0A7V3N605_UNCC3</name>
<keyword evidence="1" id="KW-0472">Membrane</keyword>
<gene>
    <name evidence="2" type="ORF">ENV41_04665</name>
</gene>
<organism evidence="2">
    <name type="scientific">candidate division CPR3 bacterium</name>
    <dbReference type="NCBI Taxonomy" id="2268181"/>
    <lineage>
        <taxon>Bacteria</taxon>
        <taxon>Bacteria division CPR3</taxon>
    </lineage>
</organism>
<comment type="caution">
    <text evidence="2">The sequence shown here is derived from an EMBL/GenBank/DDBJ whole genome shotgun (WGS) entry which is preliminary data.</text>
</comment>
<evidence type="ECO:0000313" key="2">
    <source>
        <dbReference type="EMBL" id="HFZ09402.1"/>
    </source>
</evidence>
<dbReference type="AlphaFoldDB" id="A0A7V3N605"/>
<protein>
    <submittedName>
        <fullName evidence="2">Uncharacterized protein</fullName>
    </submittedName>
</protein>
<keyword evidence="1" id="KW-1133">Transmembrane helix</keyword>
<feature type="transmembrane region" description="Helical" evidence="1">
    <location>
        <begin position="129"/>
        <end position="150"/>
    </location>
</feature>